<feature type="non-terminal residue" evidence="1">
    <location>
        <position position="1"/>
    </location>
</feature>
<accession>A0AAV5V714</accession>
<sequence length="126" mass="15239">GHPRRELLTCRYGERQRYEEWNDQPLKLHRRHLRRTTVALTMQEWQLDLEEKENGKAAREELKTKCSLWTSTNREKFNENRSPKCLYPHVERTWKGDGPADGRTHEVWPLHHFNRNNELLEKKAVP</sequence>
<gene>
    <name evidence="1" type="ORF">PFISCL1PPCAC_4947</name>
</gene>
<evidence type="ECO:0000313" key="1">
    <source>
        <dbReference type="EMBL" id="GMT13650.1"/>
    </source>
</evidence>
<comment type="caution">
    <text evidence="1">The sequence shown here is derived from an EMBL/GenBank/DDBJ whole genome shotgun (WGS) entry which is preliminary data.</text>
</comment>
<proteinExistence type="predicted"/>
<dbReference type="EMBL" id="BTSY01000002">
    <property type="protein sequence ID" value="GMT13650.1"/>
    <property type="molecule type" value="Genomic_DNA"/>
</dbReference>
<reference evidence="1" key="1">
    <citation type="submission" date="2023-10" db="EMBL/GenBank/DDBJ databases">
        <title>Genome assembly of Pristionchus species.</title>
        <authorList>
            <person name="Yoshida K."/>
            <person name="Sommer R.J."/>
        </authorList>
    </citation>
    <scope>NUCLEOTIDE SEQUENCE</scope>
    <source>
        <strain evidence="1">RS5133</strain>
    </source>
</reference>
<name>A0AAV5V714_9BILA</name>
<organism evidence="1 2">
    <name type="scientific">Pristionchus fissidentatus</name>
    <dbReference type="NCBI Taxonomy" id="1538716"/>
    <lineage>
        <taxon>Eukaryota</taxon>
        <taxon>Metazoa</taxon>
        <taxon>Ecdysozoa</taxon>
        <taxon>Nematoda</taxon>
        <taxon>Chromadorea</taxon>
        <taxon>Rhabditida</taxon>
        <taxon>Rhabditina</taxon>
        <taxon>Diplogasteromorpha</taxon>
        <taxon>Diplogasteroidea</taxon>
        <taxon>Neodiplogasteridae</taxon>
        <taxon>Pristionchus</taxon>
    </lineage>
</organism>
<dbReference type="AlphaFoldDB" id="A0AAV5V714"/>
<keyword evidence="2" id="KW-1185">Reference proteome</keyword>
<dbReference type="Proteomes" id="UP001432322">
    <property type="component" value="Unassembled WGS sequence"/>
</dbReference>
<protein>
    <submittedName>
        <fullName evidence="1">Uncharacterized protein</fullName>
    </submittedName>
</protein>
<evidence type="ECO:0000313" key="2">
    <source>
        <dbReference type="Proteomes" id="UP001432322"/>
    </source>
</evidence>